<accession>A0A6J4U3U8</accession>
<dbReference type="AlphaFoldDB" id="A0A6J4U3U8"/>
<sequence length="68" mass="7161">MFIGKAGLKSFSFAASAEQWAQFDNFTFASPAGAVPEPSTWAMLIVGFGAVGMGMRSSRRRETALAAA</sequence>
<gene>
    <name evidence="2" type="ORF">AVDCRST_MAG23-1958</name>
</gene>
<dbReference type="InterPro" id="IPR013424">
    <property type="entry name" value="Ice-binding_C"/>
</dbReference>
<dbReference type="NCBIfam" id="TIGR02595">
    <property type="entry name" value="PEP_CTERM"/>
    <property type="match status" value="1"/>
</dbReference>
<evidence type="ECO:0000259" key="1">
    <source>
        <dbReference type="Pfam" id="PF07589"/>
    </source>
</evidence>
<name>A0A6J4U3U8_9SPHN</name>
<dbReference type="NCBIfam" id="NF035944">
    <property type="entry name" value="PEPxxWA-CTERM"/>
    <property type="match status" value="1"/>
</dbReference>
<feature type="domain" description="Ice-binding protein C-terminal" evidence="1">
    <location>
        <begin position="34"/>
        <end position="60"/>
    </location>
</feature>
<organism evidence="2">
    <name type="scientific">uncultured Sphingosinicella sp</name>
    <dbReference type="NCBI Taxonomy" id="478748"/>
    <lineage>
        <taxon>Bacteria</taxon>
        <taxon>Pseudomonadati</taxon>
        <taxon>Pseudomonadota</taxon>
        <taxon>Alphaproteobacteria</taxon>
        <taxon>Sphingomonadales</taxon>
        <taxon>Sphingosinicellaceae</taxon>
        <taxon>Sphingosinicella</taxon>
        <taxon>environmental samples</taxon>
    </lineage>
</organism>
<dbReference type="EMBL" id="CADCWD010000066">
    <property type="protein sequence ID" value="CAA9539985.1"/>
    <property type="molecule type" value="Genomic_DNA"/>
</dbReference>
<protein>
    <recommendedName>
        <fullName evidence="1">Ice-binding protein C-terminal domain-containing protein</fullName>
    </recommendedName>
</protein>
<evidence type="ECO:0000313" key="2">
    <source>
        <dbReference type="EMBL" id="CAA9539985.1"/>
    </source>
</evidence>
<proteinExistence type="predicted"/>
<dbReference type="Pfam" id="PF07589">
    <property type="entry name" value="PEP-CTERM"/>
    <property type="match status" value="1"/>
</dbReference>
<reference evidence="2" key="1">
    <citation type="submission" date="2020-02" db="EMBL/GenBank/DDBJ databases">
        <authorList>
            <person name="Meier V. D."/>
        </authorList>
    </citation>
    <scope>NUCLEOTIDE SEQUENCE</scope>
    <source>
        <strain evidence="2">AVDCRST_MAG23</strain>
    </source>
</reference>